<dbReference type="EC" id="2.3.1.1" evidence="11"/>
<evidence type="ECO:0000256" key="6">
    <source>
        <dbReference type="ARBA" id="ARBA00022571"/>
    </source>
</evidence>
<dbReference type="PANTHER" id="PTHR30602:SF12">
    <property type="entry name" value="AMINO-ACID ACETYLTRANSFERASE NAGS1, CHLOROPLASTIC-RELATED"/>
    <property type="match status" value="1"/>
</dbReference>
<comment type="subunit">
    <text evidence="4 11">Homohexamer.</text>
</comment>
<keyword evidence="5 11" id="KW-0963">Cytoplasm</keyword>
<reference evidence="15 21" key="4">
    <citation type="submission" date="2020-06" db="EMBL/GenBank/DDBJ databases">
        <title>REHAB project genomes.</title>
        <authorList>
            <person name="Shaw L.P."/>
        </authorList>
    </citation>
    <scope>NUCLEOTIDE SEQUENCE [LARGE SCALE GENOMIC DNA]</scope>
    <source>
        <strain evidence="15 21">RHB01-C20</strain>
    </source>
</reference>
<dbReference type="SUPFAM" id="SSF55729">
    <property type="entry name" value="Acyl-CoA N-acyltransferases (Nat)"/>
    <property type="match status" value="1"/>
</dbReference>
<keyword evidence="9 11" id="KW-0012">Acyltransferase</keyword>
<sequence>MVKERKTELVEGFRHSVPYINTHRGKTFVIMLGGEAIEHENFSSIVNDIGLLHSLGIRLVVVYGARPQIDANLAAHHHEPLYHKNIRVTDAKTLELVKQAAGTLQLDITARLSMSLNNTPLQGAHINVVSGNFIIAQPLGVDDGVDYCHSGRIRRIDEDAIHRQLDSGAIVLMGPVAVSVTGESFNLTSEEIATQLAIKLKAEKMIGFCSSQGVTNDDGDIVSELFPNEAQARVEAQEKKGDYNSGTVRFLRGAVKACRSGVRRCHLISYQEDGALLQELFSRDGIGTQIVMESAEQIRRATINDIGGILELIRPLEQQGILVRRSREQLEMEIDKFTIIQRDNTTIACAALYPFPEEKIGEMACVAVHPDYRSSSRGEVLLERIAAQAKQSGLSKLFVLTTRSIHWFQERGFTPVDIDLLPESKKQLYNYQRKSKVLMADLG</sequence>
<dbReference type="EMBL" id="UGBW01000003">
    <property type="protein sequence ID" value="STH81104.1"/>
    <property type="molecule type" value="Genomic_DNA"/>
</dbReference>
<evidence type="ECO:0000256" key="5">
    <source>
        <dbReference type="ARBA" id="ARBA00022490"/>
    </source>
</evidence>
<keyword evidence="7 11" id="KW-0028">Amino-acid biosynthesis</keyword>
<dbReference type="PIRSF" id="PIRSF000423">
    <property type="entry name" value="ArgA"/>
    <property type="match status" value="1"/>
</dbReference>
<evidence type="ECO:0000313" key="16">
    <source>
        <dbReference type="EMBL" id="STH81104.1"/>
    </source>
</evidence>
<dbReference type="PANTHER" id="PTHR30602">
    <property type="entry name" value="AMINO-ACID ACETYLTRANSFERASE"/>
    <property type="match status" value="1"/>
</dbReference>
<dbReference type="InterPro" id="IPR016181">
    <property type="entry name" value="Acyl_CoA_acyltransferase"/>
</dbReference>
<dbReference type="CDD" id="cd04301">
    <property type="entry name" value="NAT_SF"/>
    <property type="match status" value="1"/>
</dbReference>
<evidence type="ECO:0000313" key="17">
    <source>
        <dbReference type="EMBL" id="TXU37574.1"/>
    </source>
</evidence>
<evidence type="ECO:0000313" key="20">
    <source>
        <dbReference type="Proteomes" id="UP000460654"/>
    </source>
</evidence>
<dbReference type="InterPro" id="IPR000182">
    <property type="entry name" value="GNAT_dom"/>
</dbReference>
<comment type="subcellular location">
    <subcellularLocation>
        <location evidence="1 11">Cytoplasm</location>
    </subcellularLocation>
</comment>
<dbReference type="AlphaFoldDB" id="A0A0G9FN96"/>
<evidence type="ECO:0000256" key="8">
    <source>
        <dbReference type="ARBA" id="ARBA00022679"/>
    </source>
</evidence>
<dbReference type="InterPro" id="IPR033719">
    <property type="entry name" value="NAGS_kin"/>
</dbReference>
<reference evidence="17 20" key="2">
    <citation type="submission" date="2018-09" db="EMBL/GenBank/DDBJ databases">
        <title>Persistent metagenomic signatures of early life antibiotic treatment in the infant gut microbiota and resistome.</title>
        <authorList>
            <person name="Gasparrini A.J."/>
        </authorList>
    </citation>
    <scope>NUCLEOTIDE SEQUENCE [LARGE SCALE GENOMIC DNA]</scope>
    <source>
        <strain evidence="17 20">T0181B.E-10</strain>
    </source>
</reference>
<evidence type="ECO:0000256" key="3">
    <source>
        <dbReference type="ARBA" id="ARBA00009145"/>
    </source>
</evidence>
<dbReference type="EMBL" id="QYOH01000002">
    <property type="protein sequence ID" value="TXU37574.1"/>
    <property type="molecule type" value="Genomic_DNA"/>
</dbReference>
<keyword evidence="8 11" id="KW-0808">Transferase</keyword>
<dbReference type="Gene3D" id="3.40.630.30">
    <property type="match status" value="1"/>
</dbReference>
<comment type="catalytic activity">
    <reaction evidence="10 11">
        <text>L-glutamate + acetyl-CoA = N-acetyl-L-glutamate + CoA + H(+)</text>
        <dbReference type="Rhea" id="RHEA:24292"/>
        <dbReference type="ChEBI" id="CHEBI:15378"/>
        <dbReference type="ChEBI" id="CHEBI:29985"/>
        <dbReference type="ChEBI" id="CHEBI:44337"/>
        <dbReference type="ChEBI" id="CHEBI:57287"/>
        <dbReference type="ChEBI" id="CHEBI:57288"/>
        <dbReference type="EC" id="2.3.1.1"/>
    </reaction>
</comment>
<accession>A0A0G9FN96</accession>
<comment type="pathway">
    <text evidence="2 11">Amino-acid biosynthesis; L-arginine biosynthesis; N(2)-acetyl-L-ornithine from L-glutamate: step 1/4.</text>
</comment>
<evidence type="ECO:0000313" key="15">
    <source>
        <dbReference type="EMBL" id="QMS37591.1"/>
    </source>
</evidence>
<evidence type="ECO:0000256" key="11">
    <source>
        <dbReference type="HAMAP-Rule" id="MF_01105"/>
    </source>
</evidence>
<dbReference type="FunFam" id="3.40.630.30:FF:000009">
    <property type="entry name" value="Amino-acid acetyltransferase"/>
    <property type="match status" value="1"/>
</dbReference>
<reference evidence="16 18" key="1">
    <citation type="submission" date="2018-06" db="EMBL/GenBank/DDBJ databases">
        <authorList>
            <consortium name="Pathogen Informatics"/>
            <person name="Doyle S."/>
        </authorList>
    </citation>
    <scope>NUCLEOTIDE SEQUENCE [LARGE SCALE GENOMIC DNA]</scope>
    <source>
        <strain evidence="16 18">NCTC8621</strain>
    </source>
</reference>
<dbReference type="SUPFAM" id="SSF53633">
    <property type="entry name" value="Carbamate kinase-like"/>
    <property type="match status" value="1"/>
</dbReference>
<dbReference type="PROSITE" id="PS51186">
    <property type="entry name" value="GNAT"/>
    <property type="match status" value="1"/>
</dbReference>
<gene>
    <name evidence="11 13" type="primary">argA</name>
    <name evidence="17" type="ORF">D4N09_02340</name>
    <name evidence="14" type="ORF">D9E49_12130</name>
    <name evidence="15" type="ORF">HVV39_05960</name>
    <name evidence="16" type="ORF">NCTC8621_01006</name>
    <name evidence="13" type="ORF">PWL68_001876</name>
</gene>
<evidence type="ECO:0000256" key="4">
    <source>
        <dbReference type="ARBA" id="ARBA00011643"/>
    </source>
</evidence>
<dbReference type="Pfam" id="PF00696">
    <property type="entry name" value="AA_kinase"/>
    <property type="match status" value="1"/>
</dbReference>
<dbReference type="Proteomes" id="UP000255093">
    <property type="component" value="Unassembled WGS sequence"/>
</dbReference>
<dbReference type="Proteomes" id="UP000460654">
    <property type="component" value="Unassembled WGS sequence"/>
</dbReference>
<comment type="similarity">
    <text evidence="3 11">Belongs to the acetyltransferase family. ArgA subfamily.</text>
</comment>
<feature type="domain" description="N-acetyltransferase" evidence="12">
    <location>
        <begin position="296"/>
        <end position="443"/>
    </location>
</feature>
<dbReference type="InterPro" id="IPR010167">
    <property type="entry name" value="NH2A_AcTrfase"/>
</dbReference>
<dbReference type="FunFam" id="3.40.1160.10:FF:000005">
    <property type="entry name" value="Amino-acid acetyltransferase"/>
    <property type="match status" value="1"/>
</dbReference>
<dbReference type="EMBL" id="CP055981">
    <property type="protein sequence ID" value="QMS37591.1"/>
    <property type="molecule type" value="Genomic_DNA"/>
</dbReference>
<dbReference type="InterPro" id="IPR001048">
    <property type="entry name" value="Asp/Glu/Uridylate_kinase"/>
</dbReference>
<dbReference type="EMBL" id="ABKSHZ030000004">
    <property type="protein sequence ID" value="EMM9721783.1"/>
    <property type="molecule type" value="Genomic_DNA"/>
</dbReference>
<dbReference type="NCBIfam" id="NF003641">
    <property type="entry name" value="PRK05279.1"/>
    <property type="match status" value="1"/>
</dbReference>
<dbReference type="GO" id="GO:0004042">
    <property type="term" value="F:L-glutamate N-acetyltransferase activity"/>
    <property type="evidence" value="ECO:0007669"/>
    <property type="project" value="UniProtKB-UniRule"/>
</dbReference>
<evidence type="ECO:0000313" key="19">
    <source>
        <dbReference type="Proteomes" id="UP000271175"/>
    </source>
</evidence>
<reference evidence="14 19" key="3">
    <citation type="submission" date="2018-10" db="EMBL/GenBank/DDBJ databases">
        <authorList>
            <consortium name="NARMS: The National Antimicrobial Resistance Monitoring System"/>
        </authorList>
    </citation>
    <scope>NUCLEOTIDE SEQUENCE [LARGE SCALE GENOMIC DNA]</scope>
    <source>
        <strain evidence="14 19">CVM N17EC0276</strain>
    </source>
</reference>
<evidence type="ECO:0000256" key="9">
    <source>
        <dbReference type="ARBA" id="ARBA00023315"/>
    </source>
</evidence>
<evidence type="ECO:0000256" key="10">
    <source>
        <dbReference type="ARBA" id="ARBA00048372"/>
    </source>
</evidence>
<evidence type="ECO:0000313" key="14">
    <source>
        <dbReference type="EMBL" id="MIB61137.1"/>
    </source>
</evidence>
<dbReference type="Gene3D" id="3.40.1160.10">
    <property type="entry name" value="Acetylglutamate kinase-like"/>
    <property type="match status" value="1"/>
</dbReference>
<evidence type="ECO:0000313" key="18">
    <source>
        <dbReference type="Proteomes" id="UP000255093"/>
    </source>
</evidence>
<name>A0A0G9FN96_ECOLX</name>
<dbReference type="GO" id="GO:0004358">
    <property type="term" value="F:L-glutamate N-acetyltransferase activity, acting on acetyl-L-ornithine as donor"/>
    <property type="evidence" value="ECO:0007669"/>
    <property type="project" value="UniProtKB-ARBA"/>
</dbReference>
<dbReference type="OMA" id="KRKYNWD"/>
<dbReference type="GO" id="GO:0005737">
    <property type="term" value="C:cytoplasm"/>
    <property type="evidence" value="ECO:0007669"/>
    <property type="project" value="UniProtKB-SubCell"/>
</dbReference>
<dbReference type="GO" id="GO:0006526">
    <property type="term" value="P:L-arginine biosynthetic process"/>
    <property type="evidence" value="ECO:0007669"/>
    <property type="project" value="UniProtKB-UniRule"/>
</dbReference>
<dbReference type="InterPro" id="IPR036393">
    <property type="entry name" value="AceGlu_kinase-like_sf"/>
</dbReference>
<keyword evidence="6 11" id="KW-0055">Arginine biosynthesis</keyword>
<dbReference type="Proteomes" id="UP000514533">
    <property type="component" value="Chromosome"/>
</dbReference>
<dbReference type="Pfam" id="PF00583">
    <property type="entry name" value="Acetyltransf_1"/>
    <property type="match status" value="1"/>
</dbReference>
<evidence type="ECO:0000313" key="13">
    <source>
        <dbReference type="EMBL" id="EMM9721783.1"/>
    </source>
</evidence>
<evidence type="ECO:0000256" key="2">
    <source>
        <dbReference type="ARBA" id="ARBA00004925"/>
    </source>
</evidence>
<dbReference type="HAMAP" id="MF_01105">
    <property type="entry name" value="N_acetyl_glu_synth"/>
    <property type="match status" value="1"/>
</dbReference>
<dbReference type="CDD" id="cd04237">
    <property type="entry name" value="AAK_NAGS-ABP"/>
    <property type="match status" value="1"/>
</dbReference>
<evidence type="ECO:0000256" key="1">
    <source>
        <dbReference type="ARBA" id="ARBA00004496"/>
    </source>
</evidence>
<proteinExistence type="inferred from homology"/>
<dbReference type="Proteomes" id="UP000271175">
    <property type="component" value="Unassembled WGS sequence"/>
</dbReference>
<evidence type="ECO:0000259" key="12">
    <source>
        <dbReference type="PROSITE" id="PS51186"/>
    </source>
</evidence>
<dbReference type="NCBIfam" id="TIGR01890">
    <property type="entry name" value="N-Ac-Glu-synth"/>
    <property type="match status" value="1"/>
</dbReference>
<protein>
    <recommendedName>
        <fullName evidence="11">Amino-acid acetyltransferase</fullName>
        <ecNumber evidence="11">2.3.1.1</ecNumber>
    </recommendedName>
    <alternativeName>
        <fullName evidence="11">N-acetylglutamate synthase</fullName>
        <shortName evidence="11">AGS</shortName>
        <shortName evidence="11">NAGS</shortName>
    </alternativeName>
</protein>
<organism evidence="14 19">
    <name type="scientific">Escherichia coli</name>
    <dbReference type="NCBI Taxonomy" id="562"/>
    <lineage>
        <taxon>Bacteria</taxon>
        <taxon>Pseudomonadati</taxon>
        <taxon>Pseudomonadota</taxon>
        <taxon>Gammaproteobacteria</taxon>
        <taxon>Enterobacterales</taxon>
        <taxon>Enterobacteriaceae</taxon>
        <taxon>Escherichia</taxon>
    </lineage>
</organism>
<evidence type="ECO:0000256" key="7">
    <source>
        <dbReference type="ARBA" id="ARBA00022605"/>
    </source>
</evidence>
<dbReference type="UniPathway" id="UPA00068">
    <property type="reaction ID" value="UER00106"/>
</dbReference>
<evidence type="ECO:0000313" key="21">
    <source>
        <dbReference type="Proteomes" id="UP000514533"/>
    </source>
</evidence>
<dbReference type="EMBL" id="ROAL01000010">
    <property type="protein sequence ID" value="MIB61137.1"/>
    <property type="molecule type" value="Genomic_DNA"/>
</dbReference>
<reference evidence="13" key="5">
    <citation type="submission" date="2024-02" db="EMBL/GenBank/DDBJ databases">
        <authorList>
            <consortium name="Clinical and Environmental Microbiology Branch: Whole genome sequencing antimicrobial resistance pathogens in the healthcare setting"/>
        </authorList>
    </citation>
    <scope>NUCLEOTIDE SEQUENCE</scope>
    <source>
        <strain evidence="13">2023QG-00028</strain>
    </source>
</reference>
<dbReference type="RefSeq" id="WP_000237951.1">
    <property type="nucleotide sequence ID" value="NZ_AP025675.1"/>
</dbReference>